<feature type="region of interest" description="Disordered" evidence="4">
    <location>
        <begin position="322"/>
        <end position="341"/>
    </location>
</feature>
<reference evidence="7" key="1">
    <citation type="submission" date="2017-02" db="UniProtKB">
        <authorList>
            <consortium name="WormBaseParasite"/>
        </authorList>
    </citation>
    <scope>IDENTIFICATION</scope>
</reference>
<evidence type="ECO:0000259" key="5">
    <source>
        <dbReference type="PROSITE" id="PS50053"/>
    </source>
</evidence>
<evidence type="ECO:0000256" key="1">
    <source>
        <dbReference type="ARBA" id="ARBA00022723"/>
    </source>
</evidence>
<dbReference type="Gene3D" id="3.10.20.90">
    <property type="entry name" value="Phosphatidylinositol 3-kinase Catalytic Subunit, Chain A, domain 1"/>
    <property type="match status" value="1"/>
</dbReference>
<dbReference type="Proteomes" id="UP000046393">
    <property type="component" value="Unplaced"/>
</dbReference>
<dbReference type="CDD" id="cd17039">
    <property type="entry name" value="Ubl_ubiquitin_like"/>
    <property type="match status" value="1"/>
</dbReference>
<sequence>MFDTNQNYASLSPSSSGQEFTQIYIASVTGQKWAEIICEDETVQTLKDKIWRRCGVLPYHQGLIYGEKSLSNGDGRVLLKELGIHPNSLIRLVIVTRSGPLAIPHTEHHEEDVEIDVNKHSFPETCWNEKKEFDESFLEENRRTLFKMCELRRQMHSENTLKSKSLQDEESRTSAVSAPEDTSAKESSAGETEIDDETTRFSSNIQMFKNATTLIPVNGRLSCKKGRHTMSIKTETYEEQCISNVRNNTLSAKSRLLFLMHSRPESPVADVNALSEDGSEFSSGMIICDLTNEFRKLKVRRRHHPANSNNTTTKTYLRSKSKGQTFMPTHKDSDVTSSDDELPSLRQTLDICVSSRSGPSCPSLRKSTAVPRAQKLVSGYQSQHRCYTCASKLSSCSIPFHCRCGKRLCARHRHSDMHACSRLRKMQDVSD</sequence>
<dbReference type="SUPFAM" id="SSF54236">
    <property type="entry name" value="Ubiquitin-like"/>
    <property type="match status" value="1"/>
</dbReference>
<dbReference type="SMART" id="SM00213">
    <property type="entry name" value="UBQ"/>
    <property type="match status" value="1"/>
</dbReference>
<name>A0A0N5AUM1_9BILA</name>
<proteinExistence type="predicted"/>
<evidence type="ECO:0000313" key="6">
    <source>
        <dbReference type="Proteomes" id="UP000046393"/>
    </source>
</evidence>
<evidence type="ECO:0000256" key="4">
    <source>
        <dbReference type="SAM" id="MobiDB-lite"/>
    </source>
</evidence>
<keyword evidence="1" id="KW-0479">Metal-binding</keyword>
<dbReference type="InterPro" id="IPR035896">
    <property type="entry name" value="AN1-like_Znf"/>
</dbReference>
<evidence type="ECO:0000256" key="3">
    <source>
        <dbReference type="ARBA" id="ARBA00022833"/>
    </source>
</evidence>
<feature type="region of interest" description="Disordered" evidence="4">
    <location>
        <begin position="159"/>
        <end position="202"/>
    </location>
</feature>
<dbReference type="PROSITE" id="PS50053">
    <property type="entry name" value="UBIQUITIN_2"/>
    <property type="match status" value="1"/>
</dbReference>
<feature type="domain" description="Ubiquitin-like" evidence="5">
    <location>
        <begin position="21"/>
        <end position="99"/>
    </location>
</feature>
<dbReference type="STRING" id="451379.A0A0N5AUM1"/>
<accession>A0A0N5AUM1</accession>
<evidence type="ECO:0000313" key="7">
    <source>
        <dbReference type="WBParaSite" id="SMUV_0000855901-mRNA-1"/>
    </source>
</evidence>
<keyword evidence="2" id="KW-0863">Zinc-finger</keyword>
<dbReference type="InterPro" id="IPR000058">
    <property type="entry name" value="Znf_AN1"/>
</dbReference>
<dbReference type="SUPFAM" id="SSF118310">
    <property type="entry name" value="AN1-like Zinc finger"/>
    <property type="match status" value="1"/>
</dbReference>
<dbReference type="InterPro" id="IPR000626">
    <property type="entry name" value="Ubiquitin-like_dom"/>
</dbReference>
<dbReference type="WBParaSite" id="SMUV_0000855901-mRNA-1">
    <property type="protein sequence ID" value="SMUV_0000855901-mRNA-1"/>
    <property type="gene ID" value="SMUV_0000855901"/>
</dbReference>
<keyword evidence="3" id="KW-0862">Zinc</keyword>
<organism evidence="6 7">
    <name type="scientific">Syphacia muris</name>
    <dbReference type="NCBI Taxonomy" id="451379"/>
    <lineage>
        <taxon>Eukaryota</taxon>
        <taxon>Metazoa</taxon>
        <taxon>Ecdysozoa</taxon>
        <taxon>Nematoda</taxon>
        <taxon>Chromadorea</taxon>
        <taxon>Rhabditida</taxon>
        <taxon>Spirurina</taxon>
        <taxon>Oxyuridomorpha</taxon>
        <taxon>Oxyuroidea</taxon>
        <taxon>Oxyuridae</taxon>
        <taxon>Syphacia</taxon>
    </lineage>
</organism>
<dbReference type="AlphaFoldDB" id="A0A0N5AUM1"/>
<dbReference type="SMART" id="SM00154">
    <property type="entry name" value="ZnF_AN1"/>
    <property type="match status" value="1"/>
</dbReference>
<evidence type="ECO:0000256" key="2">
    <source>
        <dbReference type="ARBA" id="ARBA00022771"/>
    </source>
</evidence>
<dbReference type="Gene3D" id="4.10.1110.10">
    <property type="entry name" value="AN1-like Zinc finger"/>
    <property type="match status" value="1"/>
</dbReference>
<dbReference type="GO" id="GO:0008270">
    <property type="term" value="F:zinc ion binding"/>
    <property type="evidence" value="ECO:0007669"/>
    <property type="project" value="UniProtKB-KW"/>
</dbReference>
<feature type="compositionally biased region" description="Basic and acidic residues" evidence="4">
    <location>
        <begin position="159"/>
        <end position="172"/>
    </location>
</feature>
<protein>
    <submittedName>
        <fullName evidence="7">Ubiquitin-like domain-containing protein</fullName>
    </submittedName>
</protein>
<keyword evidence="6" id="KW-1185">Reference proteome</keyword>
<dbReference type="InterPro" id="IPR029071">
    <property type="entry name" value="Ubiquitin-like_domsf"/>
</dbReference>